<dbReference type="GO" id="GO:0003677">
    <property type="term" value="F:DNA binding"/>
    <property type="evidence" value="ECO:0007669"/>
    <property type="project" value="InterPro"/>
</dbReference>
<dbReference type="GO" id="GO:0005634">
    <property type="term" value="C:nucleus"/>
    <property type="evidence" value="ECO:0007669"/>
    <property type="project" value="TreeGrafter"/>
</dbReference>
<dbReference type="Pfam" id="PF01261">
    <property type="entry name" value="AP_endonuc_2"/>
    <property type="match status" value="1"/>
</dbReference>
<feature type="domain" description="Xylose isomerase-like TIM barrel" evidence="2">
    <location>
        <begin position="378"/>
        <end position="587"/>
    </location>
</feature>
<dbReference type="InterPro" id="IPR036237">
    <property type="entry name" value="Xyl_isomerase-like_sf"/>
</dbReference>
<evidence type="ECO:0000313" key="4">
    <source>
        <dbReference type="Proteomes" id="UP001388673"/>
    </source>
</evidence>
<evidence type="ECO:0000259" key="2">
    <source>
        <dbReference type="Pfam" id="PF01261"/>
    </source>
</evidence>
<name>A0AAW0YUP8_9TREE</name>
<reference evidence="3 4" key="1">
    <citation type="journal article" date="2024" name="bioRxiv">
        <title>Comparative genomics of Cryptococcus and Kwoniella reveals pathogenesis evolution and contrasting karyotype dynamics via intercentromeric recombination or chromosome fusion.</title>
        <authorList>
            <person name="Coelho M.A."/>
            <person name="David-Palma M."/>
            <person name="Shea T."/>
            <person name="Bowers K."/>
            <person name="McGinley-Smith S."/>
            <person name="Mohammad A.W."/>
            <person name="Gnirke A."/>
            <person name="Yurkov A.M."/>
            <person name="Nowrousian M."/>
            <person name="Sun S."/>
            <person name="Cuomo C.A."/>
            <person name="Heitman J."/>
        </authorList>
    </citation>
    <scope>NUCLEOTIDE SEQUENCE [LARGE SCALE GENOMIC DNA]</scope>
    <source>
        <strain evidence="3 4">CBS 13917</strain>
    </source>
</reference>
<dbReference type="SUPFAM" id="SSF51658">
    <property type="entry name" value="Xylose isomerase-like"/>
    <property type="match status" value="1"/>
</dbReference>
<dbReference type="GO" id="GO:0005739">
    <property type="term" value="C:mitochondrion"/>
    <property type="evidence" value="ECO:0007669"/>
    <property type="project" value="TreeGrafter"/>
</dbReference>
<feature type="region of interest" description="Disordered" evidence="1">
    <location>
        <begin position="136"/>
        <end position="174"/>
    </location>
</feature>
<feature type="compositionally biased region" description="Basic and acidic residues" evidence="1">
    <location>
        <begin position="150"/>
        <end position="160"/>
    </location>
</feature>
<dbReference type="GO" id="GO:0008081">
    <property type="term" value="F:phosphoric diester hydrolase activity"/>
    <property type="evidence" value="ECO:0007669"/>
    <property type="project" value="TreeGrafter"/>
</dbReference>
<organism evidence="3 4">
    <name type="scientific">Kwoniella newhampshirensis</name>
    <dbReference type="NCBI Taxonomy" id="1651941"/>
    <lineage>
        <taxon>Eukaryota</taxon>
        <taxon>Fungi</taxon>
        <taxon>Dikarya</taxon>
        <taxon>Basidiomycota</taxon>
        <taxon>Agaricomycotina</taxon>
        <taxon>Tremellomycetes</taxon>
        <taxon>Tremellales</taxon>
        <taxon>Cryptococcaceae</taxon>
        <taxon>Kwoniella</taxon>
    </lineage>
</organism>
<evidence type="ECO:0000256" key="1">
    <source>
        <dbReference type="SAM" id="MobiDB-lite"/>
    </source>
</evidence>
<dbReference type="PROSITE" id="PS51432">
    <property type="entry name" value="AP_NUCLEASE_F2_4"/>
    <property type="match status" value="1"/>
</dbReference>
<feature type="compositionally biased region" description="Polar residues" evidence="1">
    <location>
        <begin position="277"/>
        <end position="286"/>
    </location>
</feature>
<dbReference type="SMART" id="SM00518">
    <property type="entry name" value="AP2Ec"/>
    <property type="match status" value="1"/>
</dbReference>
<dbReference type="AlphaFoldDB" id="A0AAW0YUP8"/>
<dbReference type="GO" id="GO:0003906">
    <property type="term" value="F:DNA-(apurinic or apyrimidinic site) endonuclease activity"/>
    <property type="evidence" value="ECO:0007669"/>
    <property type="project" value="TreeGrafter"/>
</dbReference>
<dbReference type="KEGG" id="kne:92183336"/>
<proteinExistence type="predicted"/>
<dbReference type="PANTHER" id="PTHR21445">
    <property type="entry name" value="ENDONUCLEASE IV ENDODEOXYRIBONUCLEASE IV"/>
    <property type="match status" value="1"/>
</dbReference>
<protein>
    <recommendedName>
        <fullName evidence="2">Xylose isomerase-like TIM barrel domain-containing protein</fullName>
    </recommendedName>
</protein>
<dbReference type="Gene3D" id="3.20.20.150">
    <property type="entry name" value="Divalent-metal-dependent TIM barrel enzymes"/>
    <property type="match status" value="1"/>
</dbReference>
<evidence type="ECO:0000313" key="3">
    <source>
        <dbReference type="EMBL" id="KAK8845365.1"/>
    </source>
</evidence>
<dbReference type="InterPro" id="IPR001719">
    <property type="entry name" value="AP_endonuc_2"/>
</dbReference>
<dbReference type="GO" id="GO:0008270">
    <property type="term" value="F:zinc ion binding"/>
    <property type="evidence" value="ECO:0007669"/>
    <property type="project" value="InterPro"/>
</dbReference>
<dbReference type="Proteomes" id="UP001388673">
    <property type="component" value="Unassembled WGS sequence"/>
</dbReference>
<dbReference type="GO" id="GO:0006284">
    <property type="term" value="P:base-excision repair"/>
    <property type="evidence" value="ECO:0007669"/>
    <property type="project" value="TreeGrafter"/>
</dbReference>
<sequence>MLEDSDMPLRGSDDGSTSGEGELGLDWISLWEDIIRHQYHDSVSTPSTPFRSNVSLMELDNDKSLATSSSSSIDEFGPSSPISCDTCYTYRYPDSPPPLDFAASQLSQDSFHLKTPPYSGVHHGLFPDELAHGSYARTATSSPRKRKWRMKEESDLHDDMSTAGVQLNDRDQRVESPFSRLSICTPKRRLATPTPTSSRASASNRVAACPTIELTKPDTLALDPRHECDTPTPIRHRRPLFLDIPRQPIFLPDTMHALSNDDSPSNAKSEPDAPTSLDVSTHSCYPSNPFPPYRNQDTDTCTSLINENGDASRYVKINWITHLSTDGGLIRSLHRLTSILKLNEELGGVSMFINHPKRMVKRKDRPEDVVWQSRLVFRDLGEAFQQRSMAHAVHTTNLLSPDPEMRRKSKESIIAEMQWARDLGIPTLVIHSGTGEHGDDVRDRNRAMGRLILDLKEITDAVPQVTLGLENTVHPSPYSLTKLSSLATLLHHFPSPQLKICLDLCHLHVSEFDLNTSSGRRNLSDLLGKIGRDRLVGIHVSDSSIEHGGRGDRHVNIGYGHIDLNSFRQVLRHPVLQSVPTLLETPRYFKHLRFTGSPHSVQLAYLESDRSALERSFLQNLVNLSDKEWEDRRRTAEMRGIYKRQKKRVERKIYKVVLKRGGATWTRFQKGRKQDQGCCRVVHGARERTRRREIKEEQDARSNLECHPEVKLACK</sequence>
<comment type="caution">
    <text evidence="3">The sequence shown here is derived from an EMBL/GenBank/DDBJ whole genome shotgun (WGS) entry which is preliminary data.</text>
</comment>
<keyword evidence="4" id="KW-1185">Reference proteome</keyword>
<dbReference type="InterPro" id="IPR013022">
    <property type="entry name" value="Xyl_isomerase-like_TIM-brl"/>
</dbReference>
<accession>A0AAW0YUP8</accession>
<feature type="region of interest" description="Disordered" evidence="1">
    <location>
        <begin position="1"/>
        <end position="21"/>
    </location>
</feature>
<dbReference type="EMBL" id="JBCAWK010000012">
    <property type="protein sequence ID" value="KAK8845365.1"/>
    <property type="molecule type" value="Genomic_DNA"/>
</dbReference>
<dbReference type="RefSeq" id="XP_066800173.1">
    <property type="nucleotide sequence ID" value="XM_066949165.1"/>
</dbReference>
<dbReference type="GeneID" id="92183336"/>
<gene>
    <name evidence="3" type="ORF">IAR55_006078</name>
</gene>
<dbReference type="PANTHER" id="PTHR21445:SF0">
    <property type="entry name" value="APURINIC-APYRIMIDINIC ENDONUCLEASE"/>
    <property type="match status" value="1"/>
</dbReference>
<feature type="region of interest" description="Disordered" evidence="1">
    <location>
        <begin position="254"/>
        <end position="296"/>
    </location>
</feature>